<reference evidence="1 2" key="1">
    <citation type="journal article" date="2019" name="Int. J. Syst. Evol. Microbiol.">
        <title>The Global Catalogue of Microorganisms (GCM) 10K type strain sequencing project: providing services to taxonomists for standard genome sequencing and annotation.</title>
        <authorList>
            <consortium name="The Broad Institute Genomics Platform"/>
            <consortium name="The Broad Institute Genome Sequencing Center for Infectious Disease"/>
            <person name="Wu L."/>
            <person name="Ma J."/>
        </authorList>
    </citation>
    <scope>NUCLEOTIDE SEQUENCE [LARGE SCALE GENOMIC DNA]</scope>
    <source>
        <strain evidence="1 2">JCM 14588</strain>
    </source>
</reference>
<gene>
    <name evidence="1" type="ORF">GCM10009762_04300</name>
</gene>
<evidence type="ECO:0000313" key="2">
    <source>
        <dbReference type="Proteomes" id="UP001501288"/>
    </source>
</evidence>
<keyword evidence="2" id="KW-1185">Reference proteome</keyword>
<evidence type="ECO:0000313" key="1">
    <source>
        <dbReference type="EMBL" id="GAA1533351.1"/>
    </source>
</evidence>
<protein>
    <recommendedName>
        <fullName evidence="3">SRPBCC family protein</fullName>
    </recommendedName>
</protein>
<dbReference type="InterPro" id="IPR023393">
    <property type="entry name" value="START-like_dom_sf"/>
</dbReference>
<comment type="caution">
    <text evidence="1">The sequence shown here is derived from an EMBL/GenBank/DDBJ whole genome shotgun (WGS) entry which is preliminary data.</text>
</comment>
<dbReference type="InterPro" id="IPR019587">
    <property type="entry name" value="Polyketide_cyclase/dehydratase"/>
</dbReference>
<dbReference type="Proteomes" id="UP001501288">
    <property type="component" value="Unassembled WGS sequence"/>
</dbReference>
<dbReference type="SUPFAM" id="SSF55961">
    <property type="entry name" value="Bet v1-like"/>
    <property type="match status" value="1"/>
</dbReference>
<organism evidence="1 2">
    <name type="scientific">Dermacoccus barathri</name>
    <dbReference type="NCBI Taxonomy" id="322601"/>
    <lineage>
        <taxon>Bacteria</taxon>
        <taxon>Bacillati</taxon>
        <taxon>Actinomycetota</taxon>
        <taxon>Actinomycetes</taxon>
        <taxon>Micrococcales</taxon>
        <taxon>Dermacoccaceae</taxon>
        <taxon>Dermacoccus</taxon>
    </lineage>
</organism>
<dbReference type="EMBL" id="BAAANV010000014">
    <property type="protein sequence ID" value="GAA1533351.1"/>
    <property type="molecule type" value="Genomic_DNA"/>
</dbReference>
<proteinExistence type="predicted"/>
<dbReference type="RefSeq" id="WP_346029548.1">
    <property type="nucleotide sequence ID" value="NZ_BAAANV010000014.1"/>
</dbReference>
<accession>A0ABN2B6F0</accession>
<evidence type="ECO:0008006" key="3">
    <source>
        <dbReference type="Google" id="ProtNLM"/>
    </source>
</evidence>
<name>A0ABN2B6F0_9MICO</name>
<sequence>MEFSTTQEIHADLATVWAALGDPQNWVKWMDVLTDVKPEDGTTAPGPGARYSASQAWWRFDNQRLTIHDYRPNERLTYSAETTGGAVTFEYTLRQVDERRVAVHFLLRMDSTFAKVNASMSGPLLERKLNAEAAQLRDYCEAQASTRTA</sequence>
<dbReference type="Pfam" id="PF10604">
    <property type="entry name" value="Polyketide_cyc2"/>
    <property type="match status" value="1"/>
</dbReference>
<dbReference type="Gene3D" id="3.30.530.20">
    <property type="match status" value="1"/>
</dbReference>